<keyword evidence="14" id="KW-0346">Stress response</keyword>
<evidence type="ECO:0000313" key="15">
    <source>
        <dbReference type="Proteomes" id="UP000095558"/>
    </source>
</evidence>
<dbReference type="GO" id="GO:0004222">
    <property type="term" value="F:metalloendopeptidase activity"/>
    <property type="evidence" value="ECO:0007669"/>
    <property type="project" value="InterPro"/>
</dbReference>
<dbReference type="InterPro" id="IPR050083">
    <property type="entry name" value="HtpX_protease"/>
</dbReference>
<keyword evidence="2" id="KW-1003">Cell membrane</keyword>
<feature type="transmembrane region" description="Helical" evidence="12">
    <location>
        <begin position="206"/>
        <end position="225"/>
    </location>
</feature>
<dbReference type="RefSeq" id="WP_055275561.1">
    <property type="nucleotide sequence ID" value="NZ_CYZV01000007.1"/>
</dbReference>
<comment type="subcellular location">
    <subcellularLocation>
        <location evidence="1">Cell membrane</location>
        <topology evidence="1">Multi-pass membrane protein</topology>
    </subcellularLocation>
</comment>
<evidence type="ECO:0000256" key="5">
    <source>
        <dbReference type="ARBA" id="ARBA00022723"/>
    </source>
</evidence>
<organism evidence="14 15">
    <name type="scientific">Clostridium disporicum</name>
    <dbReference type="NCBI Taxonomy" id="84024"/>
    <lineage>
        <taxon>Bacteria</taxon>
        <taxon>Bacillati</taxon>
        <taxon>Bacillota</taxon>
        <taxon>Clostridia</taxon>
        <taxon>Eubacteriales</taxon>
        <taxon>Clostridiaceae</taxon>
        <taxon>Clostridium</taxon>
    </lineage>
</organism>
<dbReference type="Proteomes" id="UP000095558">
    <property type="component" value="Unassembled WGS sequence"/>
</dbReference>
<dbReference type="GO" id="GO:0005886">
    <property type="term" value="C:plasma membrane"/>
    <property type="evidence" value="ECO:0007669"/>
    <property type="project" value="UniProtKB-SubCell"/>
</dbReference>
<keyword evidence="10 12" id="KW-0472">Membrane</keyword>
<dbReference type="Gene3D" id="3.30.2010.10">
    <property type="entry name" value="Metalloproteases ('zincins'), catalytic domain"/>
    <property type="match status" value="1"/>
</dbReference>
<dbReference type="InterPro" id="IPR001915">
    <property type="entry name" value="Peptidase_M48"/>
</dbReference>
<evidence type="ECO:0000259" key="13">
    <source>
        <dbReference type="Pfam" id="PF01435"/>
    </source>
</evidence>
<keyword evidence="6 11" id="KW-0378">Hydrolase</keyword>
<dbReference type="PANTHER" id="PTHR43221">
    <property type="entry name" value="PROTEASE HTPX"/>
    <property type="match status" value="1"/>
</dbReference>
<evidence type="ECO:0000256" key="9">
    <source>
        <dbReference type="ARBA" id="ARBA00023049"/>
    </source>
</evidence>
<dbReference type="CDD" id="cd07325">
    <property type="entry name" value="M48_Ste24p_like"/>
    <property type="match status" value="1"/>
</dbReference>
<evidence type="ECO:0000256" key="8">
    <source>
        <dbReference type="ARBA" id="ARBA00022989"/>
    </source>
</evidence>
<evidence type="ECO:0000256" key="2">
    <source>
        <dbReference type="ARBA" id="ARBA00022475"/>
    </source>
</evidence>
<evidence type="ECO:0000256" key="11">
    <source>
        <dbReference type="RuleBase" id="RU003983"/>
    </source>
</evidence>
<gene>
    <name evidence="14" type="ORF">ERS852470_00820</name>
</gene>
<feature type="transmembrane region" description="Helical" evidence="12">
    <location>
        <begin position="88"/>
        <end position="109"/>
    </location>
</feature>
<keyword evidence="8 12" id="KW-1133">Transmembrane helix</keyword>
<keyword evidence="3 11" id="KW-0645">Protease</keyword>
<evidence type="ECO:0000256" key="10">
    <source>
        <dbReference type="ARBA" id="ARBA00023136"/>
    </source>
</evidence>
<comment type="cofactor">
    <cofactor evidence="11">
        <name>Zn(2+)</name>
        <dbReference type="ChEBI" id="CHEBI:29105"/>
    </cofactor>
    <text evidence="11">Binds 1 zinc ion per subunit.</text>
</comment>
<dbReference type="EMBL" id="CYZV01000007">
    <property type="protein sequence ID" value="CUN83732.1"/>
    <property type="molecule type" value="Genomic_DNA"/>
</dbReference>
<dbReference type="PANTHER" id="PTHR43221:SF1">
    <property type="entry name" value="PROTEASE HTPX"/>
    <property type="match status" value="1"/>
</dbReference>
<evidence type="ECO:0000256" key="1">
    <source>
        <dbReference type="ARBA" id="ARBA00004651"/>
    </source>
</evidence>
<evidence type="ECO:0000256" key="4">
    <source>
        <dbReference type="ARBA" id="ARBA00022692"/>
    </source>
</evidence>
<keyword evidence="4 12" id="KW-0812">Transmembrane</keyword>
<evidence type="ECO:0000313" key="14">
    <source>
        <dbReference type="EMBL" id="CUN83732.1"/>
    </source>
</evidence>
<keyword evidence="5" id="KW-0479">Metal-binding</keyword>
<keyword evidence="7 11" id="KW-0862">Zinc</keyword>
<evidence type="ECO:0000256" key="12">
    <source>
        <dbReference type="SAM" id="Phobius"/>
    </source>
</evidence>
<feature type="transmembrane region" description="Helical" evidence="12">
    <location>
        <begin position="27"/>
        <end position="50"/>
    </location>
</feature>
<feature type="domain" description="Peptidase M48" evidence="13">
    <location>
        <begin position="130"/>
        <end position="207"/>
    </location>
</feature>
<evidence type="ECO:0000256" key="7">
    <source>
        <dbReference type="ARBA" id="ARBA00022833"/>
    </source>
</evidence>
<sequence length="308" mass="35379">MSFYEQDNIELTKEEIENCRHKSEKKWYGILLFINFAIIITVIAFCIINIHNYNTLPDTLKESFSDPSSYANVVISPTSALSSFPTELQLLLAGIVTIIAFPFGVNLYYAKYRSRAIKITENNFPEVYYNIAKYSHKLGLKRVPEAFLIQQNGVMNAFSAFIVRKQYIEIDSDLFEIAYREYNDLESINFIIAHELAHIKYKHATFYYNLFIMFSTVLPIIGSTASRAREYSCDRLAQKVTGNNGVEAMFSLFAGKHLYKKIDVHDYINNSNDIKGFFVWCNNLVSSHPILPKRIRALVKGEGSGDLY</sequence>
<dbReference type="GO" id="GO:0006508">
    <property type="term" value="P:proteolysis"/>
    <property type="evidence" value="ECO:0007669"/>
    <property type="project" value="UniProtKB-KW"/>
</dbReference>
<protein>
    <submittedName>
        <fullName evidence="14">Heat shock protein HtpX</fullName>
    </submittedName>
</protein>
<evidence type="ECO:0000256" key="6">
    <source>
        <dbReference type="ARBA" id="ARBA00022801"/>
    </source>
</evidence>
<proteinExistence type="inferred from homology"/>
<feature type="domain" description="Peptidase M48" evidence="13">
    <location>
        <begin position="210"/>
        <end position="299"/>
    </location>
</feature>
<evidence type="ECO:0000256" key="3">
    <source>
        <dbReference type="ARBA" id="ARBA00022670"/>
    </source>
</evidence>
<keyword evidence="9 11" id="KW-0482">Metalloprotease</keyword>
<comment type="similarity">
    <text evidence="11">Belongs to the peptidase M48 family.</text>
</comment>
<name>A0A174A4V5_9CLOT</name>
<dbReference type="Pfam" id="PF01435">
    <property type="entry name" value="Peptidase_M48"/>
    <property type="match status" value="2"/>
</dbReference>
<accession>A0A174A4V5</accession>
<reference evidence="14 15" key="1">
    <citation type="submission" date="2015-09" db="EMBL/GenBank/DDBJ databases">
        <authorList>
            <consortium name="Pathogen Informatics"/>
        </authorList>
    </citation>
    <scope>NUCLEOTIDE SEQUENCE [LARGE SCALE GENOMIC DNA]</scope>
    <source>
        <strain evidence="14 15">2789STDY5834855</strain>
    </source>
</reference>
<dbReference type="AlphaFoldDB" id="A0A174A4V5"/>
<dbReference type="GO" id="GO:0046872">
    <property type="term" value="F:metal ion binding"/>
    <property type="evidence" value="ECO:0007669"/>
    <property type="project" value="UniProtKB-KW"/>
</dbReference>